<accession>A0A915DVQ4</accession>
<dbReference type="AlphaFoldDB" id="A0A915DVQ4"/>
<evidence type="ECO:0000313" key="3">
    <source>
        <dbReference type="WBParaSite" id="jg24174"/>
    </source>
</evidence>
<proteinExistence type="predicted"/>
<dbReference type="Proteomes" id="UP000887574">
    <property type="component" value="Unplaced"/>
</dbReference>
<dbReference type="Gene3D" id="2.60.120.10">
    <property type="entry name" value="Jelly Rolls"/>
    <property type="match status" value="1"/>
</dbReference>
<sequence>MERLSKQELLEEIQQRDELIVRLKSQLDQYRSYVHGRKIAVSAPETQTTDSTVDGKTFHKDKKTFEIIETTLLANEFLCQLERCEIDEMIRSMYPEDADENEDIIRQGEHGSVLYVLEGYF</sequence>
<organism evidence="2 3">
    <name type="scientific">Ditylenchus dipsaci</name>
    <dbReference type="NCBI Taxonomy" id="166011"/>
    <lineage>
        <taxon>Eukaryota</taxon>
        <taxon>Metazoa</taxon>
        <taxon>Ecdysozoa</taxon>
        <taxon>Nematoda</taxon>
        <taxon>Chromadorea</taxon>
        <taxon>Rhabditida</taxon>
        <taxon>Tylenchina</taxon>
        <taxon>Tylenchomorpha</taxon>
        <taxon>Sphaerularioidea</taxon>
        <taxon>Anguinidae</taxon>
        <taxon>Anguininae</taxon>
        <taxon>Ditylenchus</taxon>
    </lineage>
</organism>
<dbReference type="InterPro" id="IPR000595">
    <property type="entry name" value="cNMP-bd_dom"/>
</dbReference>
<reference evidence="3" key="1">
    <citation type="submission" date="2022-11" db="UniProtKB">
        <authorList>
            <consortium name="WormBaseParasite"/>
        </authorList>
    </citation>
    <scope>IDENTIFICATION</scope>
</reference>
<feature type="domain" description="Cyclic nucleotide-binding" evidence="1">
    <location>
        <begin position="77"/>
        <end position="118"/>
    </location>
</feature>
<evidence type="ECO:0000313" key="2">
    <source>
        <dbReference type="Proteomes" id="UP000887574"/>
    </source>
</evidence>
<dbReference type="WBParaSite" id="jg24174">
    <property type="protein sequence ID" value="jg24174"/>
    <property type="gene ID" value="jg24174"/>
</dbReference>
<keyword evidence="2" id="KW-1185">Reference proteome</keyword>
<dbReference type="SUPFAM" id="SSF51206">
    <property type="entry name" value="cAMP-binding domain-like"/>
    <property type="match status" value="1"/>
</dbReference>
<evidence type="ECO:0000259" key="1">
    <source>
        <dbReference type="PROSITE" id="PS50042"/>
    </source>
</evidence>
<dbReference type="PROSITE" id="PS50042">
    <property type="entry name" value="CNMP_BINDING_3"/>
    <property type="match status" value="1"/>
</dbReference>
<dbReference type="InterPro" id="IPR018490">
    <property type="entry name" value="cNMP-bd_dom_sf"/>
</dbReference>
<dbReference type="InterPro" id="IPR014710">
    <property type="entry name" value="RmlC-like_jellyroll"/>
</dbReference>
<protein>
    <submittedName>
        <fullName evidence="3">Cyclic nucleotide-binding domain-containing protein</fullName>
    </submittedName>
</protein>
<name>A0A915DVQ4_9BILA</name>